<feature type="compositionally biased region" description="Low complexity" evidence="5">
    <location>
        <begin position="342"/>
        <end position="355"/>
    </location>
</feature>
<proteinExistence type="predicted"/>
<reference evidence="8 9" key="1">
    <citation type="journal article" date="2014" name="Genome Announc.">
        <title>Draft Genome Sequence of Streptomyces fradiae ATCC 19609, a Strain Highly Sensitive to Antibiotics.</title>
        <authorList>
            <person name="Bekker O.B."/>
            <person name="Klimina K.M."/>
            <person name="Vatlin A.A."/>
            <person name="Zakharevich N.V."/>
            <person name="Kasianov A.S."/>
            <person name="Danilenko V.N."/>
        </authorList>
    </citation>
    <scope>NUCLEOTIDE SEQUENCE [LARGE SCALE GENOMIC DNA]</scope>
    <source>
        <strain evidence="8 9">ATCC 19609</strain>
    </source>
</reference>
<keyword evidence="9" id="KW-1185">Reference proteome</keyword>
<feature type="domain" description="O-antigen ligase-related" evidence="7">
    <location>
        <begin position="143"/>
        <end position="273"/>
    </location>
</feature>
<comment type="subcellular location">
    <subcellularLocation>
        <location evidence="1">Membrane</location>
        <topology evidence="1">Multi-pass membrane protein</topology>
    </subcellularLocation>
</comment>
<dbReference type="InterPro" id="IPR051533">
    <property type="entry name" value="WaaL-like"/>
</dbReference>
<dbReference type="PANTHER" id="PTHR37422:SF23">
    <property type="entry name" value="TEICHURONIC ACID BIOSYNTHESIS PROTEIN TUAE"/>
    <property type="match status" value="1"/>
</dbReference>
<name>A0A3R7IZ92_9ACTN</name>
<dbReference type="EMBL" id="JNAD02000014">
    <property type="protein sequence ID" value="RKM92259.1"/>
    <property type="molecule type" value="Genomic_DNA"/>
</dbReference>
<dbReference type="AlphaFoldDB" id="A0A3R7IZ92"/>
<feature type="transmembrane region" description="Helical" evidence="6">
    <location>
        <begin position="135"/>
        <end position="160"/>
    </location>
</feature>
<keyword evidence="4 6" id="KW-0472">Membrane</keyword>
<evidence type="ECO:0000313" key="9">
    <source>
        <dbReference type="Proteomes" id="UP000028058"/>
    </source>
</evidence>
<dbReference type="RefSeq" id="WP_063831725.1">
    <property type="nucleotide sequence ID" value="NZ_CP134822.1"/>
</dbReference>
<feature type="transmembrane region" description="Helical" evidence="6">
    <location>
        <begin position="172"/>
        <end position="193"/>
    </location>
</feature>
<dbReference type="GO" id="GO:0016020">
    <property type="term" value="C:membrane"/>
    <property type="evidence" value="ECO:0007669"/>
    <property type="project" value="UniProtKB-SubCell"/>
</dbReference>
<dbReference type="Pfam" id="PF04932">
    <property type="entry name" value="Wzy_C"/>
    <property type="match status" value="1"/>
</dbReference>
<evidence type="ECO:0000256" key="1">
    <source>
        <dbReference type="ARBA" id="ARBA00004141"/>
    </source>
</evidence>
<dbReference type="Proteomes" id="UP000028058">
    <property type="component" value="Unassembled WGS sequence"/>
</dbReference>
<dbReference type="GO" id="GO:0016874">
    <property type="term" value="F:ligase activity"/>
    <property type="evidence" value="ECO:0007669"/>
    <property type="project" value="UniProtKB-KW"/>
</dbReference>
<dbReference type="OrthoDB" id="4350326at2"/>
<dbReference type="InterPro" id="IPR007016">
    <property type="entry name" value="O-antigen_ligase-rel_domated"/>
</dbReference>
<evidence type="ECO:0000256" key="4">
    <source>
        <dbReference type="ARBA" id="ARBA00023136"/>
    </source>
</evidence>
<dbReference type="PANTHER" id="PTHR37422">
    <property type="entry name" value="TEICHURONIC ACID BIOSYNTHESIS PROTEIN TUAE"/>
    <property type="match status" value="1"/>
</dbReference>
<evidence type="ECO:0000256" key="2">
    <source>
        <dbReference type="ARBA" id="ARBA00022692"/>
    </source>
</evidence>
<keyword evidence="8" id="KW-0436">Ligase</keyword>
<feature type="transmembrane region" description="Helical" evidence="6">
    <location>
        <begin position="20"/>
        <end position="38"/>
    </location>
</feature>
<evidence type="ECO:0000256" key="5">
    <source>
        <dbReference type="SAM" id="MobiDB-lite"/>
    </source>
</evidence>
<evidence type="ECO:0000313" key="8">
    <source>
        <dbReference type="EMBL" id="RKM92259.1"/>
    </source>
</evidence>
<feature type="region of interest" description="Disordered" evidence="5">
    <location>
        <begin position="342"/>
        <end position="371"/>
    </location>
</feature>
<gene>
    <name evidence="8" type="ORF">SFRA_025580</name>
</gene>
<comment type="caution">
    <text evidence="8">The sequence shown here is derived from an EMBL/GenBank/DDBJ whole genome shotgun (WGS) entry which is preliminary data.</text>
</comment>
<sequence>MVPSSGRLTEEPRGSASDTAGVVVFGCCAAWALITSAGRDARPEGMLLALLAVAAGYAFGRIGGALLPVAVPAAAALAGAFAALAAPESLPGAVVMVPPGHGGAEAAQLALAAGTACCAAWAARRSGTRAVLRLAVAGIAVAALLLGSPVGCVLVVVVLLCSSAVARTRRRVPTLAGCALTAALVTGGTVAMAGDALPDGPAAVLEGRLTEHRVLLWRDALGLAAERPVLGVGPDGFGALSETARNTPGSDGKPHSAPLQLASEQGLPGVALLGAAFCWTLVALGRSPRSTPVVLTAGASLTVLAALAGVGNALSFPQVTVAAGLLAGVATSRPLTYGTVPEPAAAAAPDGALPAVHREGDGRPAEGAPGS</sequence>
<feature type="transmembrane region" description="Helical" evidence="6">
    <location>
        <begin position="45"/>
        <end position="63"/>
    </location>
</feature>
<feature type="transmembrane region" description="Helical" evidence="6">
    <location>
        <begin position="292"/>
        <end position="311"/>
    </location>
</feature>
<feature type="transmembrane region" description="Helical" evidence="6">
    <location>
        <begin position="266"/>
        <end position="285"/>
    </location>
</feature>
<evidence type="ECO:0000256" key="6">
    <source>
        <dbReference type="SAM" id="Phobius"/>
    </source>
</evidence>
<evidence type="ECO:0000259" key="7">
    <source>
        <dbReference type="Pfam" id="PF04932"/>
    </source>
</evidence>
<keyword evidence="3 6" id="KW-1133">Transmembrane helix</keyword>
<organism evidence="8 9">
    <name type="scientific">Streptomyces xinghaiensis</name>
    <dbReference type="NCBI Taxonomy" id="1038928"/>
    <lineage>
        <taxon>Bacteria</taxon>
        <taxon>Bacillati</taxon>
        <taxon>Actinomycetota</taxon>
        <taxon>Actinomycetes</taxon>
        <taxon>Kitasatosporales</taxon>
        <taxon>Streptomycetaceae</taxon>
        <taxon>Streptomyces</taxon>
    </lineage>
</organism>
<keyword evidence="2 6" id="KW-0812">Transmembrane</keyword>
<protein>
    <submittedName>
        <fullName evidence="8">O-antigen ligase domain-containing protein</fullName>
    </submittedName>
</protein>
<evidence type="ECO:0000256" key="3">
    <source>
        <dbReference type="ARBA" id="ARBA00022989"/>
    </source>
</evidence>
<accession>A0A3R7IZ92</accession>